<comment type="function">
    <text evidence="8">Required for the localization of dynein and dynactin to the mitotic kintochore. Dynein is believed to control the initial lateral interaction between the kinetochore and spindle microtubules and to facilitate the subsequent formation of end-on kinetochore-microtubule attachments mediated by the NDC80 complex.</text>
</comment>
<dbReference type="GO" id="GO:0034501">
    <property type="term" value="P:protein localization to kinetochore"/>
    <property type="evidence" value="ECO:0007669"/>
    <property type="project" value="UniProtKB-UniRule"/>
</dbReference>
<gene>
    <name evidence="8" type="primary">SPDL1</name>
    <name evidence="8" type="synonym">CCDC99</name>
</gene>
<sequence>MPTVPELEDVVLQLRQQLQEVEEQRMKAAQYGLQLLESQAELQNQLMESRAEFTTSIEVLEQDKYSLQREMELKNRMLESLSSDVESIKQQQKMQLSQQQEQLERSHAREINELKSKMEKLKFDLDEAQLCEKQLRHKLKHQNDLLISKSEELRSLSERAQETMSSEVMSLQVENMELEAVKVKLQEEYNEMVYRHEQLELANGNLRRHVERLEEEKEDQEKEAVSYSNSLEKARVVNQELQIQLDQTLQDAQNPNSKGNSLFAEVEDRRAMMERQLIGMRVQYQSLQKQHAFSRQQLHRMKMQIATLLQLKGSHSDPGQLERLQSMLAQKNNEIQALLVKLRRLEKQEMNHDLVENHEVEASELGDSQYYVELLKLQLNNAKKESKTLNDELSLQRMKALAESQRVLEVERKLYSNERQLKQCQSENMKLRIKLDEMKLKYEPEELKNRSQNRRKEKLPVEGSEEAQQTGNKTPTSGAPALGLPPPSEKLVETRKRQTDKLHAEISVPPPNPATRVAPACGAVPVTEIQVPEPETACNQPSSKEGKRVRIMEESSDVQVFSERSNAEVSRPCPSPRLPRAEVKLQMAEEKVVEKETEELKSENKLQRQKFSPVIHVSSQAPAEAQCAQQ</sequence>
<protein>
    <recommendedName>
        <fullName evidence="8">Protein Spindly</fullName>
    </recommendedName>
    <alternativeName>
        <fullName evidence="8">Coiled-coil domain-containing protein 99</fullName>
    </alternativeName>
    <alternativeName>
        <fullName evidence="8">Spindle apparatus coiled-coil domain-containing protein 1</fullName>
    </alternativeName>
</protein>
<keyword evidence="4 8" id="KW-0995">Kinetochore</keyword>
<feature type="coiled-coil region" evidence="8">
    <location>
        <begin position="168"/>
        <end position="251"/>
    </location>
</feature>
<dbReference type="PANTHER" id="PTHR32123">
    <property type="entry name" value="BICD FAMILY-LIKE CARGO ADAPTER"/>
    <property type="match status" value="1"/>
</dbReference>
<dbReference type="InterPro" id="IPR051149">
    <property type="entry name" value="Spindly/BICDR_Dynein_Adapter"/>
</dbReference>
<feature type="coiled-coil region" evidence="8">
    <location>
        <begin position="4"/>
        <end position="31"/>
    </location>
</feature>
<dbReference type="EMBL" id="JW864932">
    <property type="protein sequence ID" value="AFO97449.1"/>
    <property type="molecule type" value="mRNA"/>
</dbReference>
<dbReference type="HAMAP" id="MF_03041">
    <property type="entry name" value="SPDLY"/>
    <property type="match status" value="1"/>
</dbReference>
<dbReference type="GO" id="GO:0000922">
    <property type="term" value="C:spindle pole"/>
    <property type="evidence" value="ECO:0007669"/>
    <property type="project" value="TreeGrafter"/>
</dbReference>
<evidence type="ECO:0000256" key="2">
    <source>
        <dbReference type="ARBA" id="ARBA00022618"/>
    </source>
</evidence>
<feature type="coiled-coil region" evidence="8">
    <location>
        <begin position="578"/>
        <end position="605"/>
    </location>
</feature>
<keyword evidence="7 8" id="KW-0137">Centromere</keyword>
<name>V9KHU1_CALMI</name>
<feature type="compositionally biased region" description="Polar residues" evidence="9">
    <location>
        <begin position="466"/>
        <end position="477"/>
    </location>
</feature>
<dbReference type="PANTHER" id="PTHR32123:SF9">
    <property type="entry name" value="PROTEIN SPINDLY"/>
    <property type="match status" value="1"/>
</dbReference>
<dbReference type="GO" id="GO:0007094">
    <property type="term" value="P:mitotic spindle assembly checkpoint signaling"/>
    <property type="evidence" value="ECO:0007669"/>
    <property type="project" value="InterPro"/>
</dbReference>
<keyword evidence="5 8" id="KW-0175">Coiled coil</keyword>
<proteinExistence type="evidence at transcript level"/>
<evidence type="ECO:0000256" key="9">
    <source>
        <dbReference type="SAM" id="MobiDB-lite"/>
    </source>
</evidence>
<feature type="compositionally biased region" description="Polar residues" evidence="9">
    <location>
        <begin position="557"/>
        <end position="568"/>
    </location>
</feature>
<comment type="similarity">
    <text evidence="8">Belongs to the Spindly family.</text>
</comment>
<evidence type="ECO:0000256" key="6">
    <source>
        <dbReference type="ARBA" id="ARBA00023306"/>
    </source>
</evidence>
<keyword evidence="3 8" id="KW-0498">Mitosis</keyword>
<dbReference type="InterPro" id="IPR028593">
    <property type="entry name" value="SPDLY_chordates"/>
</dbReference>
<feature type="compositionally biased region" description="Basic and acidic residues" evidence="9">
    <location>
        <begin position="490"/>
        <end position="504"/>
    </location>
</feature>
<reference evidence="10" key="1">
    <citation type="journal article" date="2014" name="Nature">
        <title>Elephant shark genome provides unique insights into gnathostome evolution.</title>
        <authorList>
            <consortium name="International Elephant Shark Genome Sequencing Consortium"/>
            <person name="Venkatesh B."/>
            <person name="Lee A.P."/>
            <person name="Ravi V."/>
            <person name="Maurya A.K."/>
            <person name="Lian M.M."/>
            <person name="Swann J.B."/>
            <person name="Ohta Y."/>
            <person name="Flajnik M.F."/>
            <person name="Sutoh Y."/>
            <person name="Kasahara M."/>
            <person name="Hoon S."/>
            <person name="Gangu V."/>
            <person name="Roy S.W."/>
            <person name="Irimia M."/>
            <person name="Korzh V."/>
            <person name="Kondrychyn I."/>
            <person name="Lim Z.W."/>
            <person name="Tay B.H."/>
            <person name="Tohari S."/>
            <person name="Kong K.W."/>
            <person name="Ho S."/>
            <person name="Lorente-Galdos B."/>
            <person name="Quilez J."/>
            <person name="Marques-Bonet T."/>
            <person name="Raney B.J."/>
            <person name="Ingham P.W."/>
            <person name="Tay A."/>
            <person name="Hillier L.W."/>
            <person name="Minx P."/>
            <person name="Boehm T."/>
            <person name="Wilson R.K."/>
            <person name="Brenner S."/>
            <person name="Warren W.C."/>
        </authorList>
    </citation>
    <scope>NUCLEOTIDE SEQUENCE</scope>
    <source>
        <tissue evidence="10">Ovary</tissue>
    </source>
</reference>
<dbReference type="GO" id="GO:0000940">
    <property type="term" value="C:outer kinetochore"/>
    <property type="evidence" value="ECO:0007669"/>
    <property type="project" value="UniProtKB-UniRule"/>
</dbReference>
<dbReference type="GO" id="GO:0043515">
    <property type="term" value="F:kinetochore binding"/>
    <property type="evidence" value="ECO:0007669"/>
    <property type="project" value="UniProtKB-UniRule"/>
</dbReference>
<comment type="subcellular location">
    <subcellularLocation>
        <location evidence="8">Chromosome</location>
        <location evidence="8">Centromere</location>
        <location evidence="8">Kinetochore</location>
    </subcellularLocation>
</comment>
<accession>V9KHU1</accession>
<evidence type="ECO:0000256" key="3">
    <source>
        <dbReference type="ARBA" id="ARBA00022776"/>
    </source>
</evidence>
<keyword evidence="2 8" id="KW-0132">Cell division</keyword>
<evidence type="ECO:0000256" key="7">
    <source>
        <dbReference type="ARBA" id="ARBA00023328"/>
    </source>
</evidence>
<evidence type="ECO:0000256" key="4">
    <source>
        <dbReference type="ARBA" id="ARBA00022838"/>
    </source>
</evidence>
<feature type="region of interest" description="Disordered" evidence="9">
    <location>
        <begin position="444"/>
        <end position="518"/>
    </location>
</feature>
<evidence type="ECO:0000256" key="1">
    <source>
        <dbReference type="ARBA" id="ARBA00022454"/>
    </source>
</evidence>
<feature type="coiled-coil region" evidence="8">
    <location>
        <begin position="71"/>
        <end position="131"/>
    </location>
</feature>
<dbReference type="GO" id="GO:0000132">
    <property type="term" value="P:establishment of mitotic spindle orientation"/>
    <property type="evidence" value="ECO:0007669"/>
    <property type="project" value="TreeGrafter"/>
</dbReference>
<evidence type="ECO:0000256" key="5">
    <source>
        <dbReference type="ARBA" id="ARBA00023054"/>
    </source>
</evidence>
<dbReference type="AlphaFoldDB" id="V9KHU1"/>
<feature type="coiled-coil region" evidence="8">
    <location>
        <begin position="321"/>
        <end position="348"/>
    </location>
</feature>
<feature type="coiled-coil region" evidence="8">
    <location>
        <begin position="372"/>
        <end position="441"/>
    </location>
</feature>
<dbReference type="GO" id="GO:0051301">
    <property type="term" value="P:cell division"/>
    <property type="evidence" value="ECO:0007669"/>
    <property type="project" value="UniProtKB-KW"/>
</dbReference>
<feature type="region of interest" description="Disordered" evidence="9">
    <location>
        <begin position="557"/>
        <end position="576"/>
    </location>
</feature>
<dbReference type="GO" id="GO:0007080">
    <property type="term" value="P:mitotic metaphase chromosome alignment"/>
    <property type="evidence" value="ECO:0007669"/>
    <property type="project" value="TreeGrafter"/>
</dbReference>
<keyword evidence="6 8" id="KW-0131">Cell cycle</keyword>
<organism evidence="10">
    <name type="scientific">Callorhinchus milii</name>
    <name type="common">Ghost shark</name>
    <dbReference type="NCBI Taxonomy" id="7868"/>
    <lineage>
        <taxon>Eukaryota</taxon>
        <taxon>Metazoa</taxon>
        <taxon>Chordata</taxon>
        <taxon>Craniata</taxon>
        <taxon>Vertebrata</taxon>
        <taxon>Chondrichthyes</taxon>
        <taxon>Holocephali</taxon>
        <taxon>Chimaeriformes</taxon>
        <taxon>Callorhinchidae</taxon>
        <taxon>Callorhinchus</taxon>
    </lineage>
</organism>
<keyword evidence="1 8" id="KW-0158">Chromosome</keyword>
<evidence type="ECO:0000313" key="10">
    <source>
        <dbReference type="EMBL" id="AFO97449.1"/>
    </source>
</evidence>
<evidence type="ECO:0000256" key="8">
    <source>
        <dbReference type="HAMAP-Rule" id="MF_03041"/>
    </source>
</evidence>